<evidence type="ECO:0008006" key="3">
    <source>
        <dbReference type="Google" id="ProtNLM"/>
    </source>
</evidence>
<evidence type="ECO:0000313" key="2">
    <source>
        <dbReference type="Proteomes" id="UP000054172"/>
    </source>
</evidence>
<dbReference type="EMBL" id="LIIK01000038">
    <property type="protein sequence ID" value="KQM08434.1"/>
    <property type="molecule type" value="Genomic_DNA"/>
</dbReference>
<dbReference type="Pfam" id="PF11751">
    <property type="entry name" value="PorP_SprF"/>
    <property type="match status" value="1"/>
</dbReference>
<dbReference type="AlphaFoldDB" id="A0A0Q4B3G1"/>
<accession>A0A0Q4B3G1</accession>
<reference evidence="1" key="1">
    <citation type="submission" date="2015-08" db="EMBL/GenBank/DDBJ databases">
        <title>Candidatus Bacteriodes Periocalifornicus.</title>
        <authorList>
            <person name="McLean J.S."/>
            <person name="Kelley S."/>
        </authorList>
    </citation>
    <scope>NUCLEOTIDE SEQUENCE [LARGE SCALE GENOMIC DNA]</scope>
    <source>
        <strain evidence="1">12B</strain>
    </source>
</reference>
<dbReference type="STRING" id="1702214.AL399_07300"/>
<keyword evidence="2" id="KW-1185">Reference proteome</keyword>
<sequence>MDDGGSLVRGTLPTVARDACLADARQYQHSAHNPNESLKVGRFSGIAICLVALLLAILRGGELSAQMLDMVHPVRNQVLLNPALVGNSERMRADVFYRNQWLNANSPYNTFGLTYDLHFGAYDNHALGASVVNDVQGPFTLQHTSALAYYSYVVDISYNIRLRIGAGAGVAVRSTSYNSLVFPDQLAADPGTAVPNRYADRTDVAPDFAAGVQAEISEWQFGFAAHHIANPRFDERRGDYLRLQRRFTLTASRPINLFATYRHKPPLLITPHVLLNLQGRELFATAGCEVSYLGISGSLWLHESILFQGHNISAGIGWDGTFIGFAYTYNLGFYRQGFNGLGTSVHEVGLRLKIPYPRGRGFSTSTRSRHRLMRYSRRRATVLQYRRKRR</sequence>
<protein>
    <recommendedName>
        <fullName evidence="3">Type IX secretion system membrane protein PorP/SprF</fullName>
    </recommendedName>
</protein>
<gene>
    <name evidence="1" type="ORF">AL399_07300</name>
</gene>
<dbReference type="NCBIfam" id="TIGR03519">
    <property type="entry name" value="T9SS_PorP_fam"/>
    <property type="match status" value="1"/>
</dbReference>
<dbReference type="Proteomes" id="UP000054172">
    <property type="component" value="Unassembled WGS sequence"/>
</dbReference>
<evidence type="ECO:0000313" key="1">
    <source>
        <dbReference type="EMBL" id="KQM08434.1"/>
    </source>
</evidence>
<name>A0A0Q4B3G1_9BACT</name>
<proteinExistence type="predicted"/>
<dbReference type="PATRIC" id="fig|1702214.3.peg.1052"/>
<comment type="caution">
    <text evidence="1">The sequence shown here is derived from an EMBL/GenBank/DDBJ whole genome shotgun (WGS) entry which is preliminary data.</text>
</comment>
<organism evidence="1 2">
    <name type="scientific">Candidatus [Bacteroides] periocalifornicus</name>
    <dbReference type="NCBI Taxonomy" id="1702214"/>
    <lineage>
        <taxon>Bacteria</taxon>
        <taxon>Pseudomonadati</taxon>
        <taxon>Bacteroidota</taxon>
    </lineage>
</organism>
<dbReference type="InterPro" id="IPR019861">
    <property type="entry name" value="PorP/SprF_Bacteroidetes"/>
</dbReference>